<accession>A0A1F7X8V1</accession>
<dbReference type="AlphaFoldDB" id="A0A1F7X8V1"/>
<proteinExistence type="predicted"/>
<dbReference type="InterPro" id="IPR012902">
    <property type="entry name" value="N_methyl_site"/>
</dbReference>
<dbReference type="InterPro" id="IPR045584">
    <property type="entry name" value="Pilin-like"/>
</dbReference>
<feature type="transmembrane region" description="Helical" evidence="1">
    <location>
        <begin position="6"/>
        <end position="34"/>
    </location>
</feature>
<dbReference type="EMBL" id="MGFS01000016">
    <property type="protein sequence ID" value="OGM11456.1"/>
    <property type="molecule type" value="Genomic_DNA"/>
</dbReference>
<protein>
    <recommendedName>
        <fullName evidence="4">Type II secretion system protein</fullName>
    </recommendedName>
</protein>
<comment type="caution">
    <text evidence="2">The sequence shown here is derived from an EMBL/GenBank/DDBJ whole genome shotgun (WGS) entry which is preliminary data.</text>
</comment>
<dbReference type="Proteomes" id="UP000177053">
    <property type="component" value="Unassembled WGS sequence"/>
</dbReference>
<keyword evidence="1" id="KW-1133">Transmembrane helix</keyword>
<dbReference type="Pfam" id="PF07963">
    <property type="entry name" value="N_methyl"/>
    <property type="match status" value="1"/>
</dbReference>
<gene>
    <name evidence="2" type="ORF">A2Z22_00195</name>
</gene>
<keyword evidence="1" id="KW-0812">Transmembrane</keyword>
<evidence type="ECO:0000256" key="1">
    <source>
        <dbReference type="SAM" id="Phobius"/>
    </source>
</evidence>
<dbReference type="NCBIfam" id="TIGR02532">
    <property type="entry name" value="IV_pilin_GFxxxE"/>
    <property type="match status" value="1"/>
</dbReference>
<reference evidence="2 3" key="1">
    <citation type="journal article" date="2016" name="Nat. Commun.">
        <title>Thousands of microbial genomes shed light on interconnected biogeochemical processes in an aquifer system.</title>
        <authorList>
            <person name="Anantharaman K."/>
            <person name="Brown C.T."/>
            <person name="Hug L.A."/>
            <person name="Sharon I."/>
            <person name="Castelle C.J."/>
            <person name="Probst A.J."/>
            <person name="Thomas B.C."/>
            <person name="Singh A."/>
            <person name="Wilkins M.J."/>
            <person name="Karaoz U."/>
            <person name="Brodie E.L."/>
            <person name="Williams K.H."/>
            <person name="Hubbard S.S."/>
            <person name="Banfield J.F."/>
        </authorList>
    </citation>
    <scope>NUCLEOTIDE SEQUENCE [LARGE SCALE GENOMIC DNA]</scope>
</reference>
<dbReference type="SUPFAM" id="SSF54523">
    <property type="entry name" value="Pili subunits"/>
    <property type="match status" value="1"/>
</dbReference>
<keyword evidence="1" id="KW-0472">Membrane</keyword>
<organism evidence="2 3">
    <name type="scientific">Candidatus Woesebacteria bacterium RBG_16_34_12</name>
    <dbReference type="NCBI Taxonomy" id="1802480"/>
    <lineage>
        <taxon>Bacteria</taxon>
        <taxon>Candidatus Woeseibacteriota</taxon>
    </lineage>
</organism>
<evidence type="ECO:0000313" key="3">
    <source>
        <dbReference type="Proteomes" id="UP000177053"/>
    </source>
</evidence>
<dbReference type="Gene3D" id="3.30.700.10">
    <property type="entry name" value="Glycoprotein, Type 4 Pilin"/>
    <property type="match status" value="1"/>
</dbReference>
<name>A0A1F7X8V1_9BACT</name>
<sequence length="265" mass="28966">MKKEHIIGFSLVEMLVVVSIFAILAVLASQSLIFTFRGRQKSGSIVSVRENLGHALSVIERQLYNAENVNCIANGVTYKDKTVATYYDPGFSCIYPGSQSWHLATDTSAERGRNCNLVCQNRGMECYADTAWDDDDSCSELRRQTGNPLCGCAENDVSYAPYFQSPDICKYRGGTDQNCGNSPPSSRQRLCQCTNTQGFIASTPNNIRLTSNDINISSCTFTCIPGTTDEVPDTVEISVTANAVGSLGAEGEQVTLKSRIQLRSY</sequence>
<evidence type="ECO:0000313" key="2">
    <source>
        <dbReference type="EMBL" id="OGM11456.1"/>
    </source>
</evidence>
<evidence type="ECO:0008006" key="4">
    <source>
        <dbReference type="Google" id="ProtNLM"/>
    </source>
</evidence>